<name>A0A9W8YMG5_9PEZI</name>
<sequence>MLRRHSTKSKGDLQRRKSTTSVRSVTLEHINAVTADRDAKIAALQAFSRGQDRHFAKTNSMFPAKKTAHHHNEESSPTAQLRHSDSAASEREGSGLGRRQSVRFVGNGSALATRASRITMRTAAPEREDSATIRRSIQRSQSSQDFIAGQPLALRDAQTIQLPDRLSSRGKTMVTPKPALKQDYLTDLLPVHQKYTPEDDVASMPSSFRRLRKSRSMFSTRNSLRNGQGVPVLTSAPVPVVAPITSRPRFSFWGRKENEPTAPSPSLKSPKSLSFLHHRQDHVNTSKADHEPDHEKSPIMSGSSEEHSLRSRILPKPSTFLGGKGGRLGLDTRKTLRGSTSNTALPVSETTNSISLSIHGSMRIKARKVSSTIKSRIKNLFVNKSEEHAKFPAQQIESQRSHVANLFDVDHLGPAASDIGCFHVHENSALARVSSRLPVLHAVPSSERLRSRSGSINSCKSEGKRDSDEKSRVTSWASTEANTIVAHGIHEDSEVRDRQRLSVITENGVHATSPSLLRPKPGLQTITSQEVLAPQSISDRLAPGAAVDSQRVYSALMKRMSNTQKLFDKVRNCSDDSDPFRTLSPPTSDDSSDNGEALAVSTVHPQVTGNHDVHPVLREYLPERNPARLRPSLDVAKPDSDRDLGQYRSLSPPVQLTPKGVDRPLVDRSSAFFGSPTSHLFRTRSPWRKSLQEAIDASRVLSQEPVVDQRQPGSDTDVADRKADSASTYSQDTQIRKVEMKEEYPVVSLSKYLKNQGYSTVDGDAINSYYPTGQRQASAASSVDWKAHLAHDVARTGCSPTSPTRVSGRPCEIDYVVPTMPRAFGQGHVREAAQIGTCEEDEYNASPAVRMPTNPTTPLGVIEPNVQLTPQQRSVLKTTPPSASALNESAQAPSRTSVSLGEDGMTYMIPKDALRPRASPLRSCGGSGTNSFQTPSQDSALPLRQAKSLAQIQVVAQVRAEETGSPRRGTPTVRLMRRSTAKVESAASPAMSTSGFSTAFTRQFGSLSKKLGEAKENQDPTRLEEDSRLAGNGDSHHPTHLRGSPAPARHYMMTI</sequence>
<feature type="compositionally biased region" description="Polar residues" evidence="1">
    <location>
        <begin position="337"/>
        <end position="346"/>
    </location>
</feature>
<feature type="region of interest" description="Disordered" evidence="1">
    <location>
        <begin position="622"/>
        <end position="662"/>
    </location>
</feature>
<feature type="region of interest" description="Disordered" evidence="1">
    <location>
        <begin position="252"/>
        <end position="272"/>
    </location>
</feature>
<feature type="region of interest" description="Disordered" evidence="1">
    <location>
        <begin position="65"/>
        <end position="102"/>
    </location>
</feature>
<feature type="region of interest" description="Disordered" evidence="1">
    <location>
        <begin position="1"/>
        <end position="23"/>
    </location>
</feature>
<proteinExistence type="predicted"/>
<feature type="region of interest" description="Disordered" evidence="1">
    <location>
        <begin position="446"/>
        <end position="476"/>
    </location>
</feature>
<feature type="compositionally biased region" description="Basic and acidic residues" evidence="1">
    <location>
        <begin position="636"/>
        <end position="645"/>
    </location>
</feature>
<dbReference type="AlphaFoldDB" id="A0A9W8YMG5"/>
<comment type="caution">
    <text evidence="2">The sequence shown here is derived from an EMBL/GenBank/DDBJ whole genome shotgun (WGS) entry which is preliminary data.</text>
</comment>
<feature type="region of interest" description="Disordered" evidence="1">
    <location>
        <begin position="284"/>
        <end position="346"/>
    </location>
</feature>
<feature type="compositionally biased region" description="Basic and acidic residues" evidence="1">
    <location>
        <begin position="1011"/>
        <end position="1028"/>
    </location>
</feature>
<feature type="region of interest" description="Disordered" evidence="1">
    <location>
        <begin position="569"/>
        <end position="596"/>
    </location>
</feature>
<feature type="compositionally biased region" description="Basic and acidic residues" evidence="1">
    <location>
        <begin position="461"/>
        <end position="472"/>
    </location>
</feature>
<keyword evidence="3" id="KW-1185">Reference proteome</keyword>
<evidence type="ECO:0000256" key="1">
    <source>
        <dbReference type="SAM" id="MobiDB-lite"/>
    </source>
</evidence>
<organism evidence="2 3">
    <name type="scientific">Gnomoniopsis smithogilvyi</name>
    <dbReference type="NCBI Taxonomy" id="1191159"/>
    <lineage>
        <taxon>Eukaryota</taxon>
        <taxon>Fungi</taxon>
        <taxon>Dikarya</taxon>
        <taxon>Ascomycota</taxon>
        <taxon>Pezizomycotina</taxon>
        <taxon>Sordariomycetes</taxon>
        <taxon>Sordariomycetidae</taxon>
        <taxon>Diaporthales</taxon>
        <taxon>Gnomoniaceae</taxon>
        <taxon>Gnomoniopsis</taxon>
    </lineage>
</organism>
<dbReference type="EMBL" id="JAPEVB010000006">
    <property type="protein sequence ID" value="KAJ4386375.1"/>
    <property type="molecule type" value="Genomic_DNA"/>
</dbReference>
<protein>
    <submittedName>
        <fullName evidence="2">Uncharacterized protein</fullName>
    </submittedName>
</protein>
<feature type="compositionally biased region" description="Polar residues" evidence="1">
    <location>
        <begin position="877"/>
        <end position="899"/>
    </location>
</feature>
<reference evidence="2" key="1">
    <citation type="submission" date="2022-10" db="EMBL/GenBank/DDBJ databases">
        <title>Tapping the CABI collections for fungal endophytes: first genome assemblies for Collariella, Neodidymelliopsis, Ascochyta clinopodiicola, Didymella pomorum, Didymosphaeria variabile, Neocosmospora piperis and Neocucurbitaria cava.</title>
        <authorList>
            <person name="Hill R."/>
        </authorList>
    </citation>
    <scope>NUCLEOTIDE SEQUENCE</scope>
    <source>
        <strain evidence="2">IMI 355082</strain>
    </source>
</reference>
<feature type="region of interest" description="Disordered" evidence="1">
    <location>
        <begin position="920"/>
        <end position="940"/>
    </location>
</feature>
<feature type="region of interest" description="Disordered" evidence="1">
    <location>
        <begin position="1011"/>
        <end position="1055"/>
    </location>
</feature>
<evidence type="ECO:0000313" key="3">
    <source>
        <dbReference type="Proteomes" id="UP001140453"/>
    </source>
</evidence>
<feature type="region of interest" description="Disordered" evidence="1">
    <location>
        <begin position="877"/>
        <end position="902"/>
    </location>
</feature>
<dbReference type="Proteomes" id="UP001140453">
    <property type="component" value="Unassembled WGS sequence"/>
</dbReference>
<feature type="compositionally biased region" description="Basic and acidic residues" evidence="1">
    <location>
        <begin position="284"/>
        <end position="297"/>
    </location>
</feature>
<feature type="compositionally biased region" description="Basic and acidic residues" evidence="1">
    <location>
        <begin position="82"/>
        <end position="93"/>
    </location>
</feature>
<feature type="region of interest" description="Disordered" evidence="1">
    <location>
        <begin position="700"/>
        <end position="732"/>
    </location>
</feature>
<accession>A0A9W8YMG5</accession>
<feature type="compositionally biased region" description="Polar residues" evidence="1">
    <location>
        <begin position="929"/>
        <end position="939"/>
    </location>
</feature>
<evidence type="ECO:0000313" key="2">
    <source>
        <dbReference type="EMBL" id="KAJ4386375.1"/>
    </source>
</evidence>
<gene>
    <name evidence="2" type="ORF">N0V93_009270</name>
</gene>
<dbReference type="OrthoDB" id="206201at2759"/>